<dbReference type="InterPro" id="IPR051824">
    <property type="entry name" value="LRR_Rcpt-Like_S/T_Kinase"/>
</dbReference>
<dbReference type="InterPro" id="IPR017441">
    <property type="entry name" value="Protein_kinase_ATP_BS"/>
</dbReference>
<evidence type="ECO:0000256" key="5">
    <source>
        <dbReference type="ARBA" id="ARBA00022777"/>
    </source>
</evidence>
<dbReference type="SMART" id="SM00220">
    <property type="entry name" value="S_TKc"/>
    <property type="match status" value="1"/>
</dbReference>
<dbReference type="PROSITE" id="PS00107">
    <property type="entry name" value="PROTEIN_KINASE_ATP"/>
    <property type="match status" value="1"/>
</dbReference>
<evidence type="ECO:0000256" key="2">
    <source>
        <dbReference type="ARBA" id="ARBA00022679"/>
    </source>
</evidence>
<feature type="chain" id="PRO_5002717273" evidence="10">
    <location>
        <begin position="27"/>
        <end position="842"/>
    </location>
</feature>
<name>A7VM49_CLOEH</name>
<evidence type="ECO:0000256" key="7">
    <source>
        <dbReference type="PROSITE-ProRule" id="PRU10141"/>
    </source>
</evidence>
<keyword evidence="9" id="KW-0472">Membrane</keyword>
<dbReference type="CDD" id="cd14066">
    <property type="entry name" value="STKc_IRAK"/>
    <property type="match status" value="1"/>
</dbReference>
<dbReference type="FunFam" id="3.80.10.10:FF:000383">
    <property type="entry name" value="Leucine-rich repeat receptor protein kinase EMS1"/>
    <property type="match status" value="1"/>
</dbReference>
<dbReference type="Gene3D" id="1.10.510.10">
    <property type="entry name" value="Transferase(Phosphotransferase) domain 1"/>
    <property type="match status" value="1"/>
</dbReference>
<reference evidence="12" key="1">
    <citation type="journal article" date="2007" name="Gene">
        <title>Multiple receptor-like kinase cDNAs from liverwort Marchantia polymorpha and two charophycean green algae, Closterium ehrenbergii and Nitella axillaris: Extensive gene duplications and gene shufflings in the early evolution of streptophytes.</title>
        <authorList>
            <person name="Sasaki G."/>
            <person name="Katoh K."/>
            <person name="Hirose N."/>
            <person name="Suga H."/>
            <person name="Kuma K."/>
            <person name="Miyata T."/>
            <person name="Su Z.H."/>
        </authorList>
    </citation>
    <scope>NUCLEOTIDE SEQUENCE</scope>
    <source>
        <strain evidence="12">NIES-228</strain>
    </source>
</reference>
<keyword evidence="5 12" id="KW-0418">Kinase</keyword>
<keyword evidence="9" id="KW-1133">Transmembrane helix</keyword>
<feature type="region of interest" description="Disordered" evidence="8">
    <location>
        <begin position="757"/>
        <end position="790"/>
    </location>
</feature>
<dbReference type="PANTHER" id="PTHR48006:SF35">
    <property type="entry name" value="LEUCINE-RICH REPEAT PROTEIN KINASE FAMILY PROTEIN"/>
    <property type="match status" value="1"/>
</dbReference>
<evidence type="ECO:0000256" key="1">
    <source>
        <dbReference type="ARBA" id="ARBA00022527"/>
    </source>
</evidence>
<dbReference type="PANTHER" id="PTHR48006">
    <property type="entry name" value="LEUCINE-RICH REPEAT-CONTAINING PROTEIN DDB_G0281931-RELATED"/>
    <property type="match status" value="1"/>
</dbReference>
<evidence type="ECO:0000256" key="6">
    <source>
        <dbReference type="ARBA" id="ARBA00022840"/>
    </source>
</evidence>
<feature type="transmembrane region" description="Helical" evidence="9">
    <location>
        <begin position="416"/>
        <end position="439"/>
    </location>
</feature>
<dbReference type="GO" id="GO:0005524">
    <property type="term" value="F:ATP binding"/>
    <property type="evidence" value="ECO:0007669"/>
    <property type="project" value="UniProtKB-UniRule"/>
</dbReference>
<feature type="non-terminal residue" evidence="12">
    <location>
        <position position="1"/>
    </location>
</feature>
<protein>
    <submittedName>
        <fullName evidence="12">Receptor-like kinase</fullName>
    </submittedName>
</protein>
<evidence type="ECO:0000259" key="11">
    <source>
        <dbReference type="PROSITE" id="PS50011"/>
    </source>
</evidence>
<accession>A7VM49</accession>
<proteinExistence type="evidence at transcript level"/>
<dbReference type="SUPFAM" id="SSF56112">
    <property type="entry name" value="Protein kinase-like (PK-like)"/>
    <property type="match status" value="1"/>
</dbReference>
<dbReference type="Gene3D" id="3.30.200.20">
    <property type="entry name" value="Phosphorylase Kinase, domain 1"/>
    <property type="match status" value="1"/>
</dbReference>
<dbReference type="FunFam" id="3.30.200.20:FF:000394">
    <property type="entry name" value="Leucine-rich repeat receptor-like protein kinase"/>
    <property type="match status" value="1"/>
</dbReference>
<keyword evidence="4 7" id="KW-0547">Nucleotide-binding</keyword>
<evidence type="ECO:0000256" key="9">
    <source>
        <dbReference type="SAM" id="Phobius"/>
    </source>
</evidence>
<feature type="domain" description="Protein kinase" evidence="11">
    <location>
        <begin position="472"/>
        <end position="756"/>
    </location>
</feature>
<keyword evidence="2" id="KW-0808">Transferase</keyword>
<dbReference type="AlphaFoldDB" id="A7VM49"/>
<keyword evidence="3" id="KW-0677">Repeat</keyword>
<sequence length="842" mass="92217">PMDWPGVYCSQMLVFLLAATAAGAFAAATNSSESAPLHNPLPGFVTGQDVAMAEKAALLALMEALQNHPVLDAGAWTNVSLGMTYEDSKPCLQAWKFITCDMDGRINGINLESTQFSEFDQSWTKGGDPGPLRGYVPWDKMTALEHLEVINLQGNYIGGAPFTSAISKFTRLREIQFLDNRMNGSIVQEVTGLTSIKKIDVSLNRVTGPIPRGLASLHNLTWLAISQNQMLDILPDDMGGLTQIIKLDIGGNAFSGQLPSSWGNMSKLELLNLQKLSLNGSFPDSWVGMTSLKHFVAPAAQISGEYPAFLTKLKNIQDIVLYDNQMYGYLPPNLFAPPKLTTLDITNNYFNGSMPLLPNRDGANWKYFSNCFNNGTGDEDPKNSSACIDFYAKLYPPAPVTIYTPDPNSSKNKKTVIIAVVVSLVVAIAAVAGAAWFVLKTKQGRSISKMFTKGLRQATREFTLSEMKQATQNWQTVIGKGGYGTVYKAVLKDGNPVAVKRLDQVSKQGDVEFIREVELLSRVHHRHLVNLVGFCAEKGERALVYEYMAMGSLYEHLHGESAKEYPLSWDSRTKIAIHVALGIEYLHYGADPPLIHRDIKSANILLSDDGYSKVADFGLCKEAPIGAGQDGTEQLVPTATAVRGSFGYLDPEYVNTSILSEKSDVYSYGVVLLELLTGHKSIHEWQPLAYWAEEYLADREKTPLMVDPKLEGNFDLDELYALCDIARTCVQDQAANRPTIRDVAKALVENLGHATSSYAGSHRDSASIVSSSQSDATSLPSSSYPSTSESSEFTYQNYSETLHWTPNASGEMSTKRGNVTLSKGAKGDHLPVPIPRRPDEEA</sequence>
<dbReference type="SUPFAM" id="SSF52058">
    <property type="entry name" value="L domain-like"/>
    <property type="match status" value="1"/>
</dbReference>
<evidence type="ECO:0000256" key="10">
    <source>
        <dbReference type="SAM" id="SignalP"/>
    </source>
</evidence>
<evidence type="ECO:0000256" key="3">
    <source>
        <dbReference type="ARBA" id="ARBA00022737"/>
    </source>
</evidence>
<keyword evidence="1" id="KW-0723">Serine/threonine-protein kinase</keyword>
<keyword evidence="9" id="KW-0812">Transmembrane</keyword>
<feature type="binding site" evidence="7">
    <location>
        <position position="500"/>
    </location>
    <ligand>
        <name>ATP</name>
        <dbReference type="ChEBI" id="CHEBI:30616"/>
    </ligand>
</feature>
<evidence type="ECO:0000256" key="8">
    <source>
        <dbReference type="SAM" id="MobiDB-lite"/>
    </source>
</evidence>
<organism evidence="12">
    <name type="scientific">Closterium ehrenbergii</name>
    <name type="common">Green alga</name>
    <dbReference type="NCBI Taxonomy" id="102165"/>
    <lineage>
        <taxon>Eukaryota</taxon>
        <taxon>Viridiplantae</taxon>
        <taxon>Streptophyta</taxon>
        <taxon>Zygnematophyceae</taxon>
        <taxon>Zygnematophycidae</taxon>
        <taxon>Desmidiales</taxon>
        <taxon>Closteriaceae</taxon>
        <taxon>Closterium</taxon>
    </lineage>
</organism>
<feature type="compositionally biased region" description="Low complexity" evidence="8">
    <location>
        <begin position="766"/>
        <end position="790"/>
    </location>
</feature>
<keyword evidence="10" id="KW-0732">Signal</keyword>
<dbReference type="InterPro" id="IPR032675">
    <property type="entry name" value="LRR_dom_sf"/>
</dbReference>
<keyword evidence="6 7" id="KW-0067">ATP-binding</keyword>
<dbReference type="Gene3D" id="3.80.10.10">
    <property type="entry name" value="Ribonuclease Inhibitor"/>
    <property type="match status" value="1"/>
</dbReference>
<feature type="region of interest" description="Disordered" evidence="8">
    <location>
        <begin position="804"/>
        <end position="842"/>
    </location>
</feature>
<dbReference type="GO" id="GO:0004672">
    <property type="term" value="F:protein kinase activity"/>
    <property type="evidence" value="ECO:0007669"/>
    <property type="project" value="InterPro"/>
</dbReference>
<dbReference type="InterPro" id="IPR011009">
    <property type="entry name" value="Kinase-like_dom_sf"/>
</dbReference>
<keyword evidence="12" id="KW-0675">Receptor</keyword>
<dbReference type="PROSITE" id="PS00108">
    <property type="entry name" value="PROTEIN_KINASE_ST"/>
    <property type="match status" value="1"/>
</dbReference>
<evidence type="ECO:0000313" key="12">
    <source>
        <dbReference type="EMBL" id="BAF79966.1"/>
    </source>
</evidence>
<dbReference type="InterPro" id="IPR001245">
    <property type="entry name" value="Ser-Thr/Tyr_kinase_cat_dom"/>
</dbReference>
<dbReference type="FunFam" id="1.10.510.10:FF:000095">
    <property type="entry name" value="protein STRUBBELIG-RECEPTOR FAMILY 8"/>
    <property type="match status" value="1"/>
</dbReference>
<dbReference type="InterPro" id="IPR000719">
    <property type="entry name" value="Prot_kinase_dom"/>
</dbReference>
<dbReference type="InterPro" id="IPR008271">
    <property type="entry name" value="Ser/Thr_kinase_AS"/>
</dbReference>
<gene>
    <name evidence="12" type="primary">CeRLK4</name>
</gene>
<dbReference type="Pfam" id="PF07714">
    <property type="entry name" value="PK_Tyr_Ser-Thr"/>
    <property type="match status" value="1"/>
</dbReference>
<evidence type="ECO:0000256" key="4">
    <source>
        <dbReference type="ARBA" id="ARBA00022741"/>
    </source>
</evidence>
<feature type="compositionally biased region" description="Polar residues" evidence="8">
    <location>
        <begin position="804"/>
        <end position="821"/>
    </location>
</feature>
<dbReference type="PROSITE" id="PS50011">
    <property type="entry name" value="PROTEIN_KINASE_DOM"/>
    <property type="match status" value="1"/>
</dbReference>
<dbReference type="EMBL" id="AB306555">
    <property type="protein sequence ID" value="BAF79966.1"/>
    <property type="molecule type" value="mRNA"/>
</dbReference>
<feature type="signal peptide" evidence="10">
    <location>
        <begin position="1"/>
        <end position="26"/>
    </location>
</feature>